<evidence type="ECO:0000256" key="2">
    <source>
        <dbReference type="SAM" id="SignalP"/>
    </source>
</evidence>
<dbReference type="AlphaFoldDB" id="A0A0N4ZK91"/>
<dbReference type="WBParaSite" id="PTRK_0000852300.1">
    <property type="protein sequence ID" value="PTRK_0000852300.1"/>
    <property type="gene ID" value="PTRK_0000852300"/>
</dbReference>
<feature type="region of interest" description="Disordered" evidence="1">
    <location>
        <begin position="353"/>
        <end position="392"/>
    </location>
</feature>
<dbReference type="GO" id="GO:0005789">
    <property type="term" value="C:endoplasmic reticulum membrane"/>
    <property type="evidence" value="ECO:0007669"/>
    <property type="project" value="TreeGrafter"/>
</dbReference>
<evidence type="ECO:0000313" key="5">
    <source>
        <dbReference type="WBParaSite" id="PTRK_0000852300.1"/>
    </source>
</evidence>
<dbReference type="STRING" id="131310.A0A0N4ZK91"/>
<feature type="signal peptide" evidence="2">
    <location>
        <begin position="1"/>
        <end position="17"/>
    </location>
</feature>
<dbReference type="GO" id="GO:0003756">
    <property type="term" value="F:protein disulfide isomerase activity"/>
    <property type="evidence" value="ECO:0007669"/>
    <property type="project" value="TreeGrafter"/>
</dbReference>
<evidence type="ECO:0000256" key="1">
    <source>
        <dbReference type="SAM" id="MobiDB-lite"/>
    </source>
</evidence>
<dbReference type="Pfam" id="PF13848">
    <property type="entry name" value="Thioredoxin_6"/>
    <property type="match status" value="1"/>
</dbReference>
<accession>A0A0N4ZK91</accession>
<feature type="compositionally biased region" description="Polar residues" evidence="1">
    <location>
        <begin position="358"/>
        <end position="367"/>
    </location>
</feature>
<dbReference type="PANTHER" id="PTHR46295">
    <property type="entry name" value="ENDOPLASMIC RETICULUM RESIDENT PROTEIN 44"/>
    <property type="match status" value="1"/>
</dbReference>
<dbReference type="PROSITE" id="PS51352">
    <property type="entry name" value="THIOREDOXIN_2"/>
    <property type="match status" value="1"/>
</dbReference>
<sequence length="392" mass="44868">MLILLFLWLGIISIINGEVIKLTKNNIDQVIKDHSLLIVNFYADWCRYSQMLKPVFASASDLIEEDMKRNVAFVSVDCDQEPEIAQKYHINKYPTLKLIKFGEVAKREYRGQRTAESIAEFVTKVYKTAIVHIKDENDLITKVEKNKNAIIAYTTSPSKPFETAVRTAGAFIDDCNVYVAFGDWIKNLSTTDPKFEFFEHKSGKKTEYTGDHNDIEAIKKWINDVCVPIVREITFENAEELTEEGLPFLILFRIPGDTNSEKIFTAAVEKELADQKSSINALLADGKKFAHPLHHLGKSESDLPLIVIDSFRHMYIMKDFNDLEKTPGKLRQFVLDLHSGKLHREFHYGVETEAPKPQDNSEYEVSTQPPPSVFNKLKPSDSRYTVLNKDEL</sequence>
<feature type="domain" description="Thioredoxin" evidence="3">
    <location>
        <begin position="1"/>
        <end position="127"/>
    </location>
</feature>
<dbReference type="InterPro" id="IPR013766">
    <property type="entry name" value="Thioredoxin_domain"/>
</dbReference>
<dbReference type="Proteomes" id="UP000038045">
    <property type="component" value="Unplaced"/>
</dbReference>
<reference evidence="5" key="1">
    <citation type="submission" date="2017-02" db="UniProtKB">
        <authorList>
            <consortium name="WormBaseParasite"/>
        </authorList>
    </citation>
    <scope>IDENTIFICATION</scope>
</reference>
<evidence type="ECO:0000313" key="4">
    <source>
        <dbReference type="Proteomes" id="UP000038045"/>
    </source>
</evidence>
<dbReference type="Gene3D" id="3.40.30.10">
    <property type="entry name" value="Glutaredoxin"/>
    <property type="match status" value="3"/>
</dbReference>
<name>A0A0N4ZK91_PARTI</name>
<dbReference type="SUPFAM" id="SSF52833">
    <property type="entry name" value="Thioredoxin-like"/>
    <property type="match status" value="3"/>
</dbReference>
<protein>
    <submittedName>
        <fullName evidence="5">Thioredoxin domain-containing protein</fullName>
    </submittedName>
</protein>
<dbReference type="GO" id="GO:0006457">
    <property type="term" value="P:protein folding"/>
    <property type="evidence" value="ECO:0007669"/>
    <property type="project" value="TreeGrafter"/>
</dbReference>
<dbReference type="PANTHER" id="PTHR46295:SF1">
    <property type="entry name" value="ENDOPLASMIC RETICULUM RESIDENT PROTEIN 44"/>
    <property type="match status" value="1"/>
</dbReference>
<proteinExistence type="predicted"/>
<keyword evidence="4" id="KW-1185">Reference proteome</keyword>
<evidence type="ECO:0000259" key="3">
    <source>
        <dbReference type="PROSITE" id="PS51352"/>
    </source>
</evidence>
<dbReference type="GO" id="GO:0005793">
    <property type="term" value="C:endoplasmic reticulum-Golgi intermediate compartment"/>
    <property type="evidence" value="ECO:0007669"/>
    <property type="project" value="TreeGrafter"/>
</dbReference>
<organism evidence="4 5">
    <name type="scientific">Parastrongyloides trichosuri</name>
    <name type="common">Possum-specific nematode worm</name>
    <dbReference type="NCBI Taxonomy" id="131310"/>
    <lineage>
        <taxon>Eukaryota</taxon>
        <taxon>Metazoa</taxon>
        <taxon>Ecdysozoa</taxon>
        <taxon>Nematoda</taxon>
        <taxon>Chromadorea</taxon>
        <taxon>Rhabditida</taxon>
        <taxon>Tylenchina</taxon>
        <taxon>Panagrolaimomorpha</taxon>
        <taxon>Strongyloidoidea</taxon>
        <taxon>Strongyloididae</taxon>
        <taxon>Parastrongyloides</taxon>
    </lineage>
</organism>
<dbReference type="InterPro" id="IPR052643">
    <property type="entry name" value="ERP44"/>
</dbReference>
<dbReference type="InterPro" id="IPR036249">
    <property type="entry name" value="Thioredoxin-like_sf"/>
</dbReference>
<keyword evidence="2" id="KW-0732">Signal</keyword>
<feature type="chain" id="PRO_5005891866" evidence="2">
    <location>
        <begin position="18"/>
        <end position="392"/>
    </location>
</feature>
<dbReference type="Pfam" id="PF00085">
    <property type="entry name" value="Thioredoxin"/>
    <property type="match status" value="1"/>
</dbReference>